<dbReference type="InterPro" id="IPR013094">
    <property type="entry name" value="AB_hydrolase_3"/>
</dbReference>
<evidence type="ECO:0000259" key="3">
    <source>
        <dbReference type="Pfam" id="PF07859"/>
    </source>
</evidence>
<evidence type="ECO:0000256" key="1">
    <source>
        <dbReference type="ARBA" id="ARBA00022801"/>
    </source>
</evidence>
<dbReference type="AlphaFoldDB" id="A0A9P8W9G0"/>
<dbReference type="OrthoDB" id="2152029at2759"/>
<evidence type="ECO:0000313" key="4">
    <source>
        <dbReference type="EMBL" id="KAH6894652.1"/>
    </source>
</evidence>
<keyword evidence="2" id="KW-0812">Transmembrane</keyword>
<dbReference type="Pfam" id="PF07859">
    <property type="entry name" value="Abhydrolase_3"/>
    <property type="match status" value="1"/>
</dbReference>
<feature type="transmembrane region" description="Helical" evidence="2">
    <location>
        <begin position="20"/>
        <end position="38"/>
    </location>
</feature>
<keyword evidence="5" id="KW-1185">Reference proteome</keyword>
<feature type="domain" description="Alpha/beta hydrolase fold-3" evidence="3">
    <location>
        <begin position="125"/>
        <end position="354"/>
    </location>
</feature>
<dbReference type="SUPFAM" id="SSF53474">
    <property type="entry name" value="alpha/beta-Hydrolases"/>
    <property type="match status" value="1"/>
</dbReference>
<dbReference type="InterPro" id="IPR050300">
    <property type="entry name" value="GDXG_lipolytic_enzyme"/>
</dbReference>
<name>A0A9P8W9G0_9HYPO</name>
<comment type="caution">
    <text evidence="4">The sequence shown here is derived from an EMBL/GenBank/DDBJ whole genome shotgun (WGS) entry which is preliminary data.</text>
</comment>
<dbReference type="PANTHER" id="PTHR48081">
    <property type="entry name" value="AB HYDROLASE SUPERFAMILY PROTEIN C4A8.06C"/>
    <property type="match status" value="1"/>
</dbReference>
<keyword evidence="2" id="KW-0472">Membrane</keyword>
<keyword evidence="2" id="KW-1133">Transmembrane helix</keyword>
<proteinExistence type="predicted"/>
<keyword evidence="1 4" id="KW-0378">Hydrolase</keyword>
<evidence type="ECO:0000313" key="5">
    <source>
        <dbReference type="Proteomes" id="UP000777438"/>
    </source>
</evidence>
<dbReference type="EMBL" id="JAGPYM010000005">
    <property type="protein sequence ID" value="KAH6894652.1"/>
    <property type="molecule type" value="Genomic_DNA"/>
</dbReference>
<dbReference type="PANTHER" id="PTHR48081:SF31">
    <property type="entry name" value="STERYL ACETYL HYDROLASE MUG81-RELATED"/>
    <property type="match status" value="1"/>
</dbReference>
<organism evidence="4 5">
    <name type="scientific">Thelonectria olida</name>
    <dbReference type="NCBI Taxonomy" id="1576542"/>
    <lineage>
        <taxon>Eukaryota</taxon>
        <taxon>Fungi</taxon>
        <taxon>Dikarya</taxon>
        <taxon>Ascomycota</taxon>
        <taxon>Pezizomycotina</taxon>
        <taxon>Sordariomycetes</taxon>
        <taxon>Hypocreomycetidae</taxon>
        <taxon>Hypocreales</taxon>
        <taxon>Nectriaceae</taxon>
        <taxon>Thelonectria</taxon>
    </lineage>
</organism>
<reference evidence="4 5" key="1">
    <citation type="journal article" date="2021" name="Nat. Commun.">
        <title>Genetic determinants of endophytism in the Arabidopsis root mycobiome.</title>
        <authorList>
            <person name="Mesny F."/>
            <person name="Miyauchi S."/>
            <person name="Thiergart T."/>
            <person name="Pickel B."/>
            <person name="Atanasova L."/>
            <person name="Karlsson M."/>
            <person name="Huettel B."/>
            <person name="Barry K.W."/>
            <person name="Haridas S."/>
            <person name="Chen C."/>
            <person name="Bauer D."/>
            <person name="Andreopoulos W."/>
            <person name="Pangilinan J."/>
            <person name="LaButti K."/>
            <person name="Riley R."/>
            <person name="Lipzen A."/>
            <person name="Clum A."/>
            <person name="Drula E."/>
            <person name="Henrissat B."/>
            <person name="Kohler A."/>
            <person name="Grigoriev I.V."/>
            <person name="Martin F.M."/>
            <person name="Hacquard S."/>
        </authorList>
    </citation>
    <scope>NUCLEOTIDE SEQUENCE [LARGE SCALE GENOMIC DNA]</scope>
    <source>
        <strain evidence="4 5">MPI-CAGE-CH-0241</strain>
    </source>
</reference>
<gene>
    <name evidence="4" type="ORF">B0T10DRAFT_480900</name>
</gene>
<protein>
    <submittedName>
        <fullName evidence="4">Alpha/Beta hydrolase protein</fullName>
    </submittedName>
</protein>
<evidence type="ECO:0000256" key="2">
    <source>
        <dbReference type="SAM" id="Phobius"/>
    </source>
</evidence>
<accession>A0A9P8W9G0</accession>
<sequence>MTSGLSITEKLRLAFRLTFLAPWQILATVLRSFFIALARGIPPRLFLTCAVIKVVLRSFSPRQIQYLSLSTKDAYEAWIQRRTLKAHKKNDKPVMERLSYHVESLGESGASLLWLGDYRKAQKVVYFFHGGGYFAPLRPGHLEWCWQAYIETGIEMNVEVAVAVLEYTLCPHARYPVQLRQAAAGLAHLLSLGIQPQDLIIGGDSAGANLAAQLLCHFVQPQPTIWHTELSSPLGGCFLVSPLLTWQTNSASFLENGWIDMLSASSVDRSTTELLGCKCTKEIVHGSAGVAFPLDMEDSCLGELETVMSHLYVTAGQHEVFRDQAIAFVQEVRHSSPAIRVQFEIQENQAHDFILLEGQEERIGKCMQAMKKWFASLLVADCQAL</sequence>
<dbReference type="Gene3D" id="3.40.50.1820">
    <property type="entry name" value="alpha/beta hydrolase"/>
    <property type="match status" value="1"/>
</dbReference>
<dbReference type="InterPro" id="IPR029058">
    <property type="entry name" value="AB_hydrolase_fold"/>
</dbReference>
<dbReference type="GO" id="GO:0016787">
    <property type="term" value="F:hydrolase activity"/>
    <property type="evidence" value="ECO:0007669"/>
    <property type="project" value="UniProtKB-KW"/>
</dbReference>
<dbReference type="Proteomes" id="UP000777438">
    <property type="component" value="Unassembled WGS sequence"/>
</dbReference>